<evidence type="ECO:0000313" key="1">
    <source>
        <dbReference type="EMBL" id="EQM94638.1"/>
    </source>
</evidence>
<proteinExistence type="predicted"/>
<dbReference type="HOGENOM" id="CLU_2935144_0_0_7"/>
<sequence length="60" mass="6673">MICYCKSDGDYICCLFNDYPINQAKIYAAFFKNKQSNADISFGIEGCDMGDTNKPCGGRI</sequence>
<gene>
    <name evidence="1" type="ORF">HRAG_02316</name>
</gene>
<protein>
    <submittedName>
        <fullName evidence="1">Uncharacterized protein</fullName>
    </submittedName>
</protein>
<keyword evidence="2" id="KW-1185">Reference proteome</keyword>
<dbReference type="EMBL" id="ACDN02000058">
    <property type="protein sequence ID" value="EQM94638.1"/>
    <property type="molecule type" value="Genomic_DNA"/>
</dbReference>
<dbReference type="AlphaFoldDB" id="T5LDJ8"/>
<name>T5LDJ8_9HELI</name>
<dbReference type="RefSeq" id="WP_020995871.1">
    <property type="nucleotide sequence ID" value="NZ_KI392040.1"/>
</dbReference>
<accession>T5LDJ8</accession>
<reference evidence="1 2" key="1">
    <citation type="journal article" date="2014" name="Genome Announc.">
        <title>Draft genome sequences of six enterohepatic helicobacter species isolated from humans and one from rhesus macaques.</title>
        <authorList>
            <person name="Shen Z."/>
            <person name="Sheh A."/>
            <person name="Young S.K."/>
            <person name="Abouelliel A."/>
            <person name="Ward D.V."/>
            <person name="Earl A.M."/>
            <person name="Fox J.G."/>
        </authorList>
    </citation>
    <scope>NUCLEOTIDE SEQUENCE [LARGE SCALE GENOMIC DNA]</scope>
    <source>
        <strain evidence="1 2">ATCC 43879</strain>
    </source>
</reference>
<evidence type="ECO:0000313" key="2">
    <source>
        <dbReference type="Proteomes" id="UP000005085"/>
    </source>
</evidence>
<organism evidence="1 2">
    <name type="scientific">Helicobacter bilis ATCC 43879</name>
    <dbReference type="NCBI Taxonomy" id="613026"/>
    <lineage>
        <taxon>Bacteria</taxon>
        <taxon>Pseudomonadati</taxon>
        <taxon>Campylobacterota</taxon>
        <taxon>Epsilonproteobacteria</taxon>
        <taxon>Campylobacterales</taxon>
        <taxon>Helicobacteraceae</taxon>
        <taxon>Helicobacter</taxon>
    </lineage>
</organism>
<dbReference type="Proteomes" id="UP000005085">
    <property type="component" value="Unassembled WGS sequence"/>
</dbReference>
<comment type="caution">
    <text evidence="1">The sequence shown here is derived from an EMBL/GenBank/DDBJ whole genome shotgun (WGS) entry which is preliminary data.</text>
</comment>